<dbReference type="InterPro" id="IPR012334">
    <property type="entry name" value="Pectin_lyas_fold"/>
</dbReference>
<dbReference type="GO" id="GO:0046872">
    <property type="term" value="F:metal ion binding"/>
    <property type="evidence" value="ECO:0007669"/>
    <property type="project" value="UniProtKB-KW"/>
</dbReference>
<evidence type="ECO:0008006" key="4">
    <source>
        <dbReference type="Google" id="ProtNLM"/>
    </source>
</evidence>
<keyword evidence="1" id="KW-0479">Metal-binding</keyword>
<accession>K1U4L8</accession>
<comment type="caution">
    <text evidence="3">The sequence shown here is derived from an EMBL/GenBank/DDBJ whole genome shotgun (WGS) entry which is preliminary data.</text>
</comment>
<dbReference type="PANTHER" id="PTHR42970:SF1">
    <property type="entry name" value="PECTATE LYASE C-RELATED"/>
    <property type="match status" value="1"/>
</dbReference>
<name>K1U4L8_9ZZZZ</name>
<feature type="non-terminal residue" evidence="3">
    <location>
        <position position="178"/>
    </location>
</feature>
<evidence type="ECO:0000313" key="3">
    <source>
        <dbReference type="EMBL" id="EKC80212.1"/>
    </source>
</evidence>
<sequence>MNQLKKLFAVAALTACVLPVAAQYPVIPDSVKIRGEEQQKEIDRKSDEAWAKALPVVMSEAVQGRPYKPWASKPEDLIKSNIPAFPGAEGGGAYTPGGRGGKVIVVNSLADSGPGTLREACETGGARIVVFNVSGVIRLKTPINVRAPYITIAGQTAPGDGVCVTGASFLLDTHDIII</sequence>
<dbReference type="EMBL" id="AJWY01001123">
    <property type="protein sequence ID" value="EKC80212.1"/>
    <property type="molecule type" value="Genomic_DNA"/>
</dbReference>
<dbReference type="AlphaFoldDB" id="K1U4L8"/>
<evidence type="ECO:0000256" key="2">
    <source>
        <dbReference type="ARBA" id="ARBA00023180"/>
    </source>
</evidence>
<evidence type="ECO:0000256" key="1">
    <source>
        <dbReference type="ARBA" id="ARBA00022723"/>
    </source>
</evidence>
<dbReference type="Gene3D" id="2.160.20.10">
    <property type="entry name" value="Single-stranded right-handed beta-helix, Pectin lyase-like"/>
    <property type="match status" value="1"/>
</dbReference>
<organism evidence="3">
    <name type="scientific">human gut metagenome</name>
    <dbReference type="NCBI Taxonomy" id="408170"/>
    <lineage>
        <taxon>unclassified sequences</taxon>
        <taxon>metagenomes</taxon>
        <taxon>organismal metagenomes</taxon>
    </lineage>
</organism>
<dbReference type="InterPro" id="IPR011050">
    <property type="entry name" value="Pectin_lyase_fold/virulence"/>
</dbReference>
<protein>
    <recommendedName>
        <fullName evidence="4">Pectate lyase</fullName>
    </recommendedName>
</protein>
<reference evidence="3" key="1">
    <citation type="journal article" date="2013" name="Environ. Microbiol.">
        <title>Microbiota from the distal guts of lean and obese adolescents exhibit partial functional redundancy besides clear differences in community structure.</title>
        <authorList>
            <person name="Ferrer M."/>
            <person name="Ruiz A."/>
            <person name="Lanza F."/>
            <person name="Haange S.B."/>
            <person name="Oberbach A."/>
            <person name="Till H."/>
            <person name="Bargiela R."/>
            <person name="Campoy C."/>
            <person name="Segura M.T."/>
            <person name="Richter M."/>
            <person name="von Bergen M."/>
            <person name="Seifert J."/>
            <person name="Suarez A."/>
        </authorList>
    </citation>
    <scope>NUCLEOTIDE SEQUENCE</scope>
</reference>
<dbReference type="InterPro" id="IPR052063">
    <property type="entry name" value="Polysaccharide_Lyase_1"/>
</dbReference>
<proteinExistence type="predicted"/>
<dbReference type="PANTHER" id="PTHR42970">
    <property type="entry name" value="PECTATE LYASE C-RELATED"/>
    <property type="match status" value="1"/>
</dbReference>
<gene>
    <name evidence="3" type="ORF">LEA_01622</name>
</gene>
<dbReference type="SUPFAM" id="SSF51126">
    <property type="entry name" value="Pectin lyase-like"/>
    <property type="match status" value="1"/>
</dbReference>
<keyword evidence="2" id="KW-0325">Glycoprotein</keyword>